<protein>
    <submittedName>
        <fullName evidence="1">Uncharacterized protein</fullName>
    </submittedName>
</protein>
<name>A0A9P9XGE4_9PEZI</name>
<dbReference type="OrthoDB" id="10308985at2759"/>
<comment type="caution">
    <text evidence="1">The sequence shown here is derived from an EMBL/GenBank/DDBJ whole genome shotgun (WGS) entry which is preliminary data.</text>
</comment>
<dbReference type="AlphaFoldDB" id="A0A9P9XGE4"/>
<gene>
    <name evidence="1" type="ORF">CABS02_06471</name>
</gene>
<organism evidence="1 2">
    <name type="scientific">Colletotrichum abscissum</name>
    <dbReference type="NCBI Taxonomy" id="1671311"/>
    <lineage>
        <taxon>Eukaryota</taxon>
        <taxon>Fungi</taxon>
        <taxon>Dikarya</taxon>
        <taxon>Ascomycota</taxon>
        <taxon>Pezizomycotina</taxon>
        <taxon>Sordariomycetes</taxon>
        <taxon>Hypocreomycetidae</taxon>
        <taxon>Glomerellales</taxon>
        <taxon>Glomerellaceae</taxon>
        <taxon>Colletotrichum</taxon>
        <taxon>Colletotrichum acutatum species complex</taxon>
    </lineage>
</organism>
<proteinExistence type="predicted"/>
<reference evidence="1" key="1">
    <citation type="submission" date="2019-01" db="EMBL/GenBank/DDBJ databases">
        <title>Colletotrichum abscissum LGMF1257.</title>
        <authorList>
            <person name="Baroncelli R."/>
        </authorList>
    </citation>
    <scope>NUCLEOTIDE SEQUENCE</scope>
    <source>
        <strain evidence="1">Ca142</strain>
    </source>
</reference>
<keyword evidence="2" id="KW-1185">Reference proteome</keyword>
<evidence type="ECO:0000313" key="2">
    <source>
        <dbReference type="Proteomes" id="UP001056436"/>
    </source>
</evidence>
<dbReference type="Proteomes" id="UP001056436">
    <property type="component" value="Unassembled WGS sequence"/>
</dbReference>
<dbReference type="EMBL" id="SDAQ01000031">
    <property type="protein sequence ID" value="KAI3553330.1"/>
    <property type="molecule type" value="Genomic_DNA"/>
</dbReference>
<accession>A0A9P9XGE4</accession>
<sequence length="253" mass="29429">MAPPRTSKALTSNNTNCAATTEKNFMEPVRVAPLVEKMLIVFQTIDYHLRGRTLDFFYEEHDLGQAYKRLKRWSNDYKVPNGYWDSYLEIYNIGLADPSLWAVWAQQRPYDYLITKVRELREEMDRTKGAYCDPDCGALVPLHWTVTNEDVRPKITELADDPAVKHWITLNDTALDDTVNQVIAKLIEKQGSEWKEVWVKAVLNEFGQIYESIVRDIGYLEGLWKLKTILPADTVGEKQHPVSFFRRCLGRRK</sequence>
<evidence type="ECO:0000313" key="1">
    <source>
        <dbReference type="EMBL" id="KAI3553330.1"/>
    </source>
</evidence>